<dbReference type="InterPro" id="IPR038475">
    <property type="entry name" value="RecG_C_sf"/>
</dbReference>
<comment type="caution">
    <text evidence="2">The sequence shown here is derived from an EMBL/GenBank/DDBJ whole genome shotgun (WGS) entry which is preliminary data.</text>
</comment>
<protein>
    <submittedName>
        <fullName evidence="2">AAA family ATPase</fullName>
    </submittedName>
</protein>
<accession>A0A3M2JD45</accession>
<proteinExistence type="predicted"/>
<organism evidence="2 3">
    <name type="scientific">Cellulomonas triticagri</name>
    <dbReference type="NCBI Taxonomy" id="2483352"/>
    <lineage>
        <taxon>Bacteria</taxon>
        <taxon>Bacillati</taxon>
        <taxon>Actinomycetota</taxon>
        <taxon>Actinomycetes</taxon>
        <taxon>Micrococcales</taxon>
        <taxon>Cellulomonadaceae</taxon>
        <taxon>Cellulomonas</taxon>
    </lineage>
</organism>
<name>A0A3M2JD45_9CELL</name>
<keyword evidence="3" id="KW-1185">Reference proteome</keyword>
<evidence type="ECO:0000313" key="2">
    <source>
        <dbReference type="EMBL" id="RMI08885.1"/>
    </source>
</evidence>
<dbReference type="Pfam" id="PF13749">
    <property type="entry name" value="HATPase_c_4"/>
    <property type="match status" value="1"/>
</dbReference>
<dbReference type="InterPro" id="IPR038461">
    <property type="entry name" value="Schlafen_AlbA_2_dom_sf"/>
</dbReference>
<reference evidence="2 3" key="1">
    <citation type="submission" date="2018-10" db="EMBL/GenBank/DDBJ databases">
        <title>Isolation, diversity and antifungal activity of actinobacteria from wheat.</title>
        <authorList>
            <person name="Han C."/>
        </authorList>
    </citation>
    <scope>NUCLEOTIDE SEQUENCE [LARGE SCALE GENOMIC DNA]</scope>
    <source>
        <strain evidence="2 3">NEAU-YY56</strain>
    </source>
</reference>
<sequence length="576" mass="61694">MEVNLDVSDDGLRDVLAGLRDDGTDSTAVEAKTARDGFPTDLARTLSAFSNTPGGGLVLLGLDEGRGFEAIGVYDAADAGKRLASVARQRVEPPVSVDVEVREVDGAKVVLARVHEAPAAMKPVRVHGSRKAYLRAFDGDYAMSALEEQALIANREHPRFDRAGVEGTSVDDLDRGLVAAYVATCRASSSVLARFDDGEILLRTGVVLPDRRLTLAGLVALGTYPQQFVPNLVIQASVVPDAGAPGGTRATDARKFDGPLPVMLDEAMRWVQRSTSTRVRFGPDGHGHDEPEYPAAAVRELIANALVHRDLGPHAMSTAITLSVERHQLVVANPGGLWGITVDRLGQERISSARNDSLVRIAQNVRLDSGARVVEALASGIPAILESLSVAGMVPPAFHDQGVRFTVRVPNHALLAADDLEWLGTIEARLNDAQRHALVAMRHGQVWTNRSFRTQFPRDSTVARADLQGLVDAGLAVARGDRGGRTYALAPALEAASGAPSLKFEDVEVPPSRREANAARIVEALRARPMSAVELMAATDLTRPQVDYALGLLRERGDVGLDGRRGVRGSVYRLVR</sequence>
<evidence type="ECO:0000259" key="1">
    <source>
        <dbReference type="Pfam" id="PF04326"/>
    </source>
</evidence>
<dbReference type="PANTHER" id="PTHR30595">
    <property type="entry name" value="GLPR-RELATED TRANSCRIPTIONAL REPRESSOR"/>
    <property type="match status" value="1"/>
</dbReference>
<dbReference type="Pfam" id="PF04326">
    <property type="entry name" value="SLFN_AlbA_2"/>
    <property type="match status" value="1"/>
</dbReference>
<feature type="domain" description="Schlafen AlbA-2" evidence="1">
    <location>
        <begin position="26"/>
        <end position="143"/>
    </location>
</feature>
<evidence type="ECO:0000313" key="3">
    <source>
        <dbReference type="Proteomes" id="UP000269289"/>
    </source>
</evidence>
<dbReference type="EMBL" id="RFFI01000068">
    <property type="protein sequence ID" value="RMI08885.1"/>
    <property type="molecule type" value="Genomic_DNA"/>
</dbReference>
<dbReference type="Proteomes" id="UP000269289">
    <property type="component" value="Unassembled WGS sequence"/>
</dbReference>
<dbReference type="Gene3D" id="1.10.10.10">
    <property type="entry name" value="Winged helix-like DNA-binding domain superfamily/Winged helix DNA-binding domain"/>
    <property type="match status" value="1"/>
</dbReference>
<gene>
    <name evidence="2" type="ORF">EBM89_12715</name>
</gene>
<dbReference type="Gene3D" id="3.30.565.60">
    <property type="match status" value="1"/>
</dbReference>
<dbReference type="AlphaFoldDB" id="A0A3M2JD45"/>
<dbReference type="Gene3D" id="3.30.950.30">
    <property type="entry name" value="Schlafen, AAA domain"/>
    <property type="match status" value="1"/>
</dbReference>
<dbReference type="PANTHER" id="PTHR30595:SF6">
    <property type="entry name" value="SCHLAFEN ALBA-2 DOMAIN-CONTAINING PROTEIN"/>
    <property type="match status" value="1"/>
</dbReference>
<dbReference type="InterPro" id="IPR036388">
    <property type="entry name" value="WH-like_DNA-bd_sf"/>
</dbReference>
<dbReference type="InterPro" id="IPR007421">
    <property type="entry name" value="Schlafen_AlbA_2_dom"/>
</dbReference>
<dbReference type="CDD" id="cd00090">
    <property type="entry name" value="HTH_ARSR"/>
    <property type="match status" value="1"/>
</dbReference>
<dbReference type="InterPro" id="IPR011991">
    <property type="entry name" value="ArsR-like_HTH"/>
</dbReference>